<reference evidence="3 4" key="1">
    <citation type="submission" date="2018-10" db="EMBL/GenBank/DDBJ databases">
        <title>Phylogenomics of Brevibacillus.</title>
        <authorList>
            <person name="Dunlap C."/>
        </authorList>
    </citation>
    <scope>NUCLEOTIDE SEQUENCE [LARGE SCALE GENOMIC DNA]</scope>
    <source>
        <strain evidence="3 4">JCM 15085</strain>
    </source>
</reference>
<comment type="caution">
    <text evidence="3">The sequence shown here is derived from an EMBL/GenBank/DDBJ whole genome shotgun (WGS) entry which is preliminary data.</text>
</comment>
<evidence type="ECO:0000313" key="3">
    <source>
        <dbReference type="EMBL" id="RNB76727.1"/>
    </source>
</evidence>
<dbReference type="SUPFAM" id="SSF51735">
    <property type="entry name" value="NAD(P)-binding Rossmann-fold domains"/>
    <property type="match status" value="1"/>
</dbReference>
<dbReference type="EMBL" id="RHHT01000035">
    <property type="protein sequence ID" value="RNB76727.1"/>
    <property type="molecule type" value="Genomic_DNA"/>
</dbReference>
<dbReference type="PANTHER" id="PTHR43000">
    <property type="entry name" value="DTDP-D-GLUCOSE 4,6-DEHYDRATASE-RELATED"/>
    <property type="match status" value="1"/>
</dbReference>
<gene>
    <name evidence="3" type="ORF">EDM58_16990</name>
</gene>
<organism evidence="3 4">
    <name type="scientific">Brevibacillus panacihumi</name>
    <dbReference type="NCBI Taxonomy" id="497735"/>
    <lineage>
        <taxon>Bacteria</taxon>
        <taxon>Bacillati</taxon>
        <taxon>Bacillota</taxon>
        <taxon>Bacilli</taxon>
        <taxon>Bacillales</taxon>
        <taxon>Paenibacillaceae</taxon>
        <taxon>Brevibacillus</taxon>
    </lineage>
</organism>
<dbReference type="Gene3D" id="3.40.50.720">
    <property type="entry name" value="NAD(P)-binding Rossmann-like Domain"/>
    <property type="match status" value="1"/>
</dbReference>
<dbReference type="InterPro" id="IPR036291">
    <property type="entry name" value="NAD(P)-bd_dom_sf"/>
</dbReference>
<evidence type="ECO:0000313" key="4">
    <source>
        <dbReference type="Proteomes" id="UP000281915"/>
    </source>
</evidence>
<dbReference type="AlphaFoldDB" id="A0A3M8CN46"/>
<evidence type="ECO:0000256" key="1">
    <source>
        <dbReference type="ARBA" id="ARBA00007637"/>
    </source>
</evidence>
<dbReference type="RefSeq" id="WP_122914376.1">
    <property type="nucleotide sequence ID" value="NZ_RHHT01000035.1"/>
</dbReference>
<evidence type="ECO:0000259" key="2">
    <source>
        <dbReference type="Pfam" id="PF01370"/>
    </source>
</evidence>
<accession>A0A3M8CN46</accession>
<name>A0A3M8CN46_9BACL</name>
<dbReference type="Proteomes" id="UP000281915">
    <property type="component" value="Unassembled WGS sequence"/>
</dbReference>
<proteinExistence type="inferred from homology"/>
<feature type="domain" description="NAD-dependent epimerase/dehydratase" evidence="2">
    <location>
        <begin position="4"/>
        <end position="279"/>
    </location>
</feature>
<sequence>MAVVIITGAAGLIGSEAASFYAEAGYHVVGIDNNMRQTFFGEEGSTLWNRSRLLSTYKQRYEHYDADIRDREELDRIFSRYASEIALIVHTAAQPSHDWAAKNPLLDFTVNANGTLHLLEATRRFCPEAVFVFTSTNKVYGDAPNRLPLVEGETRWEVEKNHPFHQGISEEMSVDQSMHSLFGASKLAADILVQEYGRYFGMRTVCFRGGVLSGSRQAGVPLHGFINYLMKCAMTGTPYTILGYKGKQVRDVIHARDVIAAIHAVFSQPPAPGEVYNLGGGIFSNVSMLEAILLTEKITGKPVEHRYSEQHRAGDHIWYVSDVRKLMRDYPHWKITCSISMIMEEIYAENKERWSHAL</sequence>
<protein>
    <submittedName>
        <fullName evidence="3">NAD-dependent epimerase/dehydratase family protein</fullName>
    </submittedName>
</protein>
<comment type="similarity">
    <text evidence="1">Belongs to the NAD(P)-dependent epimerase/dehydratase family.</text>
</comment>
<dbReference type="InterPro" id="IPR001509">
    <property type="entry name" value="Epimerase_deHydtase"/>
</dbReference>
<dbReference type="CDD" id="cd05258">
    <property type="entry name" value="CDP_TE_SDR_e"/>
    <property type="match status" value="1"/>
</dbReference>
<dbReference type="Pfam" id="PF01370">
    <property type="entry name" value="Epimerase"/>
    <property type="match status" value="1"/>
</dbReference>